<dbReference type="EMBL" id="JBDODL010000535">
    <property type="protein sequence ID" value="MES1920164.1"/>
    <property type="molecule type" value="Genomic_DNA"/>
</dbReference>
<keyword evidence="2" id="KW-1185">Reference proteome</keyword>
<comment type="caution">
    <text evidence="1">The sequence shown here is derived from an EMBL/GenBank/DDBJ whole genome shotgun (WGS) entry which is preliminary data.</text>
</comment>
<sequence>MSFKRRRIPFFRKIAHLNYAQVCYYLQDYPLQRYKFTLRHLCSADRLDCDQPKSRIGKVPENVAEFLETEREKAKIVDSCRASDIALAALRHAQMRENLFKFVCSRKRFLEGGDEKNYHDLNFYRDEFRMSEKSALLSYDRIILSFLGELYRCHLRVSLIRKATKRAMRKRLRIFNFLVGFFCLKKRIPKFSNAKDFSREQRKFRVALMGNRLLEEVAKTELLKRKLENVLKRYFLALRLSLSFHRKFISRLVWAGHVDRIERSRNLREKKLRGLIEVEEETFLKPYLSGFPKYVRKIKPDVFNTTDDFNIMKTFPNDLWGFFRSD</sequence>
<reference evidence="1 2" key="1">
    <citation type="journal article" date="2024" name="BMC Biol.">
        <title>Comparative genomics of Ascetosporea gives new insight into the evolutionary basis for animal parasitism in Rhizaria.</title>
        <authorList>
            <person name="Hiltunen Thoren M."/>
            <person name="Onut-Brannstrom I."/>
            <person name="Alfjorden A."/>
            <person name="Peckova H."/>
            <person name="Swords F."/>
            <person name="Hooper C."/>
            <person name="Holzer A.S."/>
            <person name="Bass D."/>
            <person name="Burki F."/>
        </authorList>
    </citation>
    <scope>NUCLEOTIDE SEQUENCE [LARGE SCALE GENOMIC DNA]</scope>
    <source>
        <strain evidence="1">20-A016</strain>
    </source>
</reference>
<proteinExistence type="predicted"/>
<organism evidence="1 2">
    <name type="scientific">Bonamia ostreae</name>
    <dbReference type="NCBI Taxonomy" id="126728"/>
    <lineage>
        <taxon>Eukaryota</taxon>
        <taxon>Sar</taxon>
        <taxon>Rhizaria</taxon>
        <taxon>Endomyxa</taxon>
        <taxon>Ascetosporea</taxon>
        <taxon>Haplosporida</taxon>
        <taxon>Bonamia</taxon>
    </lineage>
</organism>
<name>A0ABV2AKH1_9EUKA</name>
<accession>A0ABV2AKH1</accession>
<evidence type="ECO:0000313" key="2">
    <source>
        <dbReference type="Proteomes" id="UP001439008"/>
    </source>
</evidence>
<evidence type="ECO:0000313" key="1">
    <source>
        <dbReference type="EMBL" id="MES1920164.1"/>
    </source>
</evidence>
<dbReference type="Proteomes" id="UP001439008">
    <property type="component" value="Unassembled WGS sequence"/>
</dbReference>
<gene>
    <name evidence="1" type="ORF">MHBO_001870</name>
</gene>
<protein>
    <submittedName>
        <fullName evidence="1">Uncharacterized protein</fullName>
    </submittedName>
</protein>